<dbReference type="AlphaFoldDB" id="A0A9W9TED4"/>
<proteinExistence type="predicted"/>
<feature type="compositionally biased region" description="Basic and acidic residues" evidence="5">
    <location>
        <begin position="58"/>
        <end position="71"/>
    </location>
</feature>
<dbReference type="GO" id="GO:0000978">
    <property type="term" value="F:RNA polymerase II cis-regulatory region sequence-specific DNA binding"/>
    <property type="evidence" value="ECO:0007669"/>
    <property type="project" value="TreeGrafter"/>
</dbReference>
<keyword evidence="6" id="KW-1133">Transmembrane helix</keyword>
<dbReference type="GO" id="GO:0000981">
    <property type="term" value="F:DNA-binding transcription factor activity, RNA polymerase II-specific"/>
    <property type="evidence" value="ECO:0007669"/>
    <property type="project" value="InterPro"/>
</dbReference>
<dbReference type="PROSITE" id="PS50048">
    <property type="entry name" value="ZN2_CY6_FUNGAL_2"/>
    <property type="match status" value="1"/>
</dbReference>
<dbReference type="RefSeq" id="XP_058326361.1">
    <property type="nucleotide sequence ID" value="XM_058478031.1"/>
</dbReference>
<dbReference type="EMBL" id="JAPQKS010000007">
    <property type="protein sequence ID" value="KAJ5219531.1"/>
    <property type="molecule type" value="Genomic_DNA"/>
</dbReference>
<feature type="domain" description="Zn(2)-C6 fungal-type" evidence="7">
    <location>
        <begin position="17"/>
        <end position="46"/>
    </location>
</feature>
<dbReference type="GeneID" id="83205334"/>
<organism evidence="8 9">
    <name type="scientific">Penicillium chermesinum</name>
    <dbReference type="NCBI Taxonomy" id="63820"/>
    <lineage>
        <taxon>Eukaryota</taxon>
        <taxon>Fungi</taxon>
        <taxon>Dikarya</taxon>
        <taxon>Ascomycota</taxon>
        <taxon>Pezizomycotina</taxon>
        <taxon>Eurotiomycetes</taxon>
        <taxon>Eurotiomycetidae</taxon>
        <taxon>Eurotiales</taxon>
        <taxon>Aspergillaceae</taxon>
        <taxon>Penicillium</taxon>
    </lineage>
</organism>
<dbReference type="Gene3D" id="4.10.240.10">
    <property type="entry name" value="Zn(2)-C6 fungal-type DNA-binding domain"/>
    <property type="match status" value="1"/>
</dbReference>
<evidence type="ECO:0000256" key="5">
    <source>
        <dbReference type="SAM" id="MobiDB-lite"/>
    </source>
</evidence>
<dbReference type="PANTHER" id="PTHR47424">
    <property type="entry name" value="REGULATORY PROTEIN GAL4"/>
    <property type="match status" value="1"/>
</dbReference>
<evidence type="ECO:0000313" key="8">
    <source>
        <dbReference type="EMBL" id="KAJ5219531.1"/>
    </source>
</evidence>
<dbReference type="InterPro" id="IPR001138">
    <property type="entry name" value="Zn2Cys6_DnaBD"/>
</dbReference>
<feature type="region of interest" description="Disordered" evidence="5">
    <location>
        <begin position="52"/>
        <end position="88"/>
    </location>
</feature>
<evidence type="ECO:0000313" key="9">
    <source>
        <dbReference type="Proteomes" id="UP001150941"/>
    </source>
</evidence>
<dbReference type="Proteomes" id="UP001150941">
    <property type="component" value="Unassembled WGS sequence"/>
</dbReference>
<keyword evidence="4" id="KW-0539">Nucleus</keyword>
<reference evidence="8" key="2">
    <citation type="journal article" date="2023" name="IMA Fungus">
        <title>Comparative genomic study of the Penicillium genus elucidates a diverse pangenome and 15 lateral gene transfer events.</title>
        <authorList>
            <person name="Petersen C."/>
            <person name="Sorensen T."/>
            <person name="Nielsen M.R."/>
            <person name="Sondergaard T.E."/>
            <person name="Sorensen J.L."/>
            <person name="Fitzpatrick D.A."/>
            <person name="Frisvad J.C."/>
            <person name="Nielsen K.L."/>
        </authorList>
    </citation>
    <scope>NUCLEOTIDE SEQUENCE</scope>
    <source>
        <strain evidence="8">IBT 19713</strain>
    </source>
</reference>
<dbReference type="OrthoDB" id="4361852at2759"/>
<evidence type="ECO:0000256" key="6">
    <source>
        <dbReference type="SAM" id="Phobius"/>
    </source>
</evidence>
<evidence type="ECO:0000256" key="2">
    <source>
        <dbReference type="ARBA" id="ARBA00023125"/>
    </source>
</evidence>
<dbReference type="SMART" id="SM00066">
    <property type="entry name" value="GAL4"/>
    <property type="match status" value="1"/>
</dbReference>
<evidence type="ECO:0000256" key="3">
    <source>
        <dbReference type="ARBA" id="ARBA00023163"/>
    </source>
</evidence>
<evidence type="ECO:0000256" key="1">
    <source>
        <dbReference type="ARBA" id="ARBA00023015"/>
    </source>
</evidence>
<dbReference type="Pfam" id="PF00172">
    <property type="entry name" value="Zn_clus"/>
    <property type="match status" value="1"/>
</dbReference>
<sequence>MQEASSTSATNWRIPKACQECRKRKIRCNGANPCKTCHQRNTPCIYRDYTRHRRKKHEISDSRRDERDVRSSPESGGLPRPQGASLIQNYPNSVSATHMASPSCQVQLYYGPTSHFSLMQHVYRDLVANPSAPSRPANDIEEAGAGLDLFSFRRIFFGIPESHETGRSTASGDMALMFLPYGLANTLLSGFLSTLYILMPFQPPNKLQAWLEQLYSHSPSAHPDTLTQAIILIILGIASIGTEHDTWADLLYDRTKALMVPFDDVVNIQTVQISLLMISLSFPAPFDNKLTASVDQIRRFYTSERHPGKHWQLVCIRKSLGMKSKHQRSSKNGE</sequence>
<accession>A0A9W9TED4</accession>
<name>A0A9W9TED4_9EURO</name>
<gene>
    <name evidence="8" type="ORF">N7468_008735</name>
</gene>
<dbReference type="InterPro" id="IPR036864">
    <property type="entry name" value="Zn2-C6_fun-type_DNA-bd_sf"/>
</dbReference>
<keyword evidence="9" id="KW-1185">Reference proteome</keyword>
<dbReference type="GO" id="GO:0005634">
    <property type="term" value="C:nucleus"/>
    <property type="evidence" value="ECO:0007669"/>
    <property type="project" value="TreeGrafter"/>
</dbReference>
<evidence type="ECO:0000259" key="7">
    <source>
        <dbReference type="PROSITE" id="PS50048"/>
    </source>
</evidence>
<dbReference type="CDD" id="cd00067">
    <property type="entry name" value="GAL4"/>
    <property type="match status" value="1"/>
</dbReference>
<keyword evidence="6" id="KW-0472">Membrane</keyword>
<protein>
    <recommendedName>
        <fullName evidence="7">Zn(2)-C6 fungal-type domain-containing protein</fullName>
    </recommendedName>
</protein>
<keyword evidence="2" id="KW-0238">DNA-binding</keyword>
<dbReference type="PROSITE" id="PS00463">
    <property type="entry name" value="ZN2_CY6_FUNGAL_1"/>
    <property type="match status" value="1"/>
</dbReference>
<evidence type="ECO:0000256" key="4">
    <source>
        <dbReference type="ARBA" id="ARBA00023242"/>
    </source>
</evidence>
<reference evidence="8" key="1">
    <citation type="submission" date="2022-11" db="EMBL/GenBank/DDBJ databases">
        <authorList>
            <person name="Petersen C."/>
        </authorList>
    </citation>
    <scope>NUCLEOTIDE SEQUENCE</scope>
    <source>
        <strain evidence="8">IBT 19713</strain>
    </source>
</reference>
<dbReference type="GO" id="GO:0008270">
    <property type="term" value="F:zinc ion binding"/>
    <property type="evidence" value="ECO:0007669"/>
    <property type="project" value="InterPro"/>
</dbReference>
<dbReference type="InterPro" id="IPR051127">
    <property type="entry name" value="Fungal_SecMet_Regulators"/>
</dbReference>
<keyword evidence="6" id="KW-0812">Transmembrane</keyword>
<dbReference type="PANTHER" id="PTHR47424:SF15">
    <property type="entry name" value="ZN(II)2CYS6 TRANSCRIPTION FACTOR (EUROFUNG)"/>
    <property type="match status" value="1"/>
</dbReference>
<dbReference type="GO" id="GO:0000435">
    <property type="term" value="P:positive regulation of transcription from RNA polymerase II promoter by galactose"/>
    <property type="evidence" value="ECO:0007669"/>
    <property type="project" value="TreeGrafter"/>
</dbReference>
<comment type="caution">
    <text evidence="8">The sequence shown here is derived from an EMBL/GenBank/DDBJ whole genome shotgun (WGS) entry which is preliminary data.</text>
</comment>
<keyword evidence="1" id="KW-0805">Transcription regulation</keyword>
<dbReference type="SUPFAM" id="SSF57701">
    <property type="entry name" value="Zn2/Cys6 DNA-binding domain"/>
    <property type="match status" value="1"/>
</dbReference>
<feature type="transmembrane region" description="Helical" evidence="6">
    <location>
        <begin position="178"/>
        <end position="198"/>
    </location>
</feature>
<keyword evidence="3" id="KW-0804">Transcription</keyword>